<name>A0A1S2LWP6_9BACI</name>
<dbReference type="NCBIfam" id="TIGR00143">
    <property type="entry name" value="hypF"/>
    <property type="match status" value="1"/>
</dbReference>
<dbReference type="Gene3D" id="3.90.870.50">
    <property type="match status" value="1"/>
</dbReference>
<dbReference type="InterPro" id="IPR036046">
    <property type="entry name" value="Acylphosphatase-like_dom_sf"/>
</dbReference>
<dbReference type="GO" id="GO:0008270">
    <property type="term" value="F:zinc ion binding"/>
    <property type="evidence" value="ECO:0007669"/>
    <property type="project" value="UniProtKB-KW"/>
</dbReference>
<comment type="catalytic activity">
    <reaction evidence="8 11">
        <text>an acyl phosphate + H2O = a carboxylate + phosphate + H(+)</text>
        <dbReference type="Rhea" id="RHEA:14965"/>
        <dbReference type="ChEBI" id="CHEBI:15377"/>
        <dbReference type="ChEBI" id="CHEBI:15378"/>
        <dbReference type="ChEBI" id="CHEBI:29067"/>
        <dbReference type="ChEBI" id="CHEBI:43474"/>
        <dbReference type="ChEBI" id="CHEBI:59918"/>
        <dbReference type="EC" id="3.6.1.7"/>
    </reaction>
</comment>
<keyword evidence="14" id="KW-0808">Transferase</keyword>
<dbReference type="InterPro" id="IPR051060">
    <property type="entry name" value="Carbamoyltrans_HypF-like"/>
</dbReference>
<feature type="active site" evidence="11">
    <location>
        <position position="39"/>
    </location>
</feature>
<dbReference type="UniPathway" id="UPA00335"/>
<dbReference type="Pfam" id="PF00708">
    <property type="entry name" value="Acylphosphatase"/>
    <property type="match status" value="1"/>
</dbReference>
<dbReference type="AlphaFoldDB" id="A0A1S2LWP6"/>
<dbReference type="GO" id="GO:0051604">
    <property type="term" value="P:protein maturation"/>
    <property type="evidence" value="ECO:0007669"/>
    <property type="project" value="TreeGrafter"/>
</dbReference>
<keyword evidence="11" id="KW-0378">Hydrolase</keyword>
<dbReference type="Gene3D" id="3.30.420.40">
    <property type="match status" value="1"/>
</dbReference>
<dbReference type="GO" id="GO:0016743">
    <property type="term" value="F:carboxyl- or carbamoyltransferase activity"/>
    <property type="evidence" value="ECO:0007669"/>
    <property type="project" value="UniProtKB-UniRule"/>
</dbReference>
<dbReference type="Pfam" id="PF01300">
    <property type="entry name" value="Sua5_yciO_yrdC"/>
    <property type="match status" value="1"/>
</dbReference>
<dbReference type="Proteomes" id="UP000180098">
    <property type="component" value="Unassembled WGS sequence"/>
</dbReference>
<reference evidence="14 15" key="1">
    <citation type="submission" date="2016-10" db="EMBL/GenBank/DDBJ databases">
        <title>Draft genome sequences of four alkaliphilic bacteria belonging to the Anaerobacillus genus.</title>
        <authorList>
            <person name="Bassil N.M."/>
            <person name="Lloyd J.R."/>
        </authorList>
    </citation>
    <scope>NUCLEOTIDE SEQUENCE [LARGE SCALE GENOMIC DNA]</scope>
    <source>
        <strain evidence="14 15">DSM 15340</strain>
    </source>
</reference>
<comment type="catalytic activity">
    <reaction evidence="9">
        <text>C-terminal L-cysteinyl-[HypE protein] + carbamoyl phosphate + ATP + H2O = C-terminal S-carboxamide-L-cysteinyl-[HypE protein] + AMP + phosphate + diphosphate + H(+)</text>
        <dbReference type="Rhea" id="RHEA:55636"/>
        <dbReference type="Rhea" id="RHEA-COMP:14247"/>
        <dbReference type="Rhea" id="RHEA-COMP:14392"/>
        <dbReference type="ChEBI" id="CHEBI:15377"/>
        <dbReference type="ChEBI" id="CHEBI:15378"/>
        <dbReference type="ChEBI" id="CHEBI:30616"/>
        <dbReference type="ChEBI" id="CHEBI:33019"/>
        <dbReference type="ChEBI" id="CHEBI:43474"/>
        <dbReference type="ChEBI" id="CHEBI:58228"/>
        <dbReference type="ChEBI" id="CHEBI:76913"/>
        <dbReference type="ChEBI" id="CHEBI:139126"/>
        <dbReference type="ChEBI" id="CHEBI:456215"/>
    </reaction>
</comment>
<dbReference type="InterPro" id="IPR041440">
    <property type="entry name" value="HypF_C"/>
</dbReference>
<dbReference type="PROSITE" id="PS51163">
    <property type="entry name" value="YRDC"/>
    <property type="match status" value="1"/>
</dbReference>
<dbReference type="SUPFAM" id="SSF55821">
    <property type="entry name" value="YrdC/RibB"/>
    <property type="match status" value="1"/>
</dbReference>
<keyword evidence="15" id="KW-1185">Reference proteome</keyword>
<dbReference type="InterPro" id="IPR017968">
    <property type="entry name" value="Acylphosphatase_CS"/>
</dbReference>
<comment type="similarity">
    <text evidence="2">Belongs to the acylphosphatase family.</text>
</comment>
<comment type="caution">
    <text evidence="14">The sequence shown here is derived from an EMBL/GenBank/DDBJ whole genome shotgun (WGS) entry which is preliminary data.</text>
</comment>
<evidence type="ECO:0000256" key="8">
    <source>
        <dbReference type="ARBA" id="ARBA00047645"/>
    </source>
</evidence>
<dbReference type="Pfam" id="PF07503">
    <property type="entry name" value="zf-HYPF"/>
    <property type="match status" value="2"/>
</dbReference>
<evidence type="ECO:0000256" key="2">
    <source>
        <dbReference type="ARBA" id="ARBA00005614"/>
    </source>
</evidence>
<feature type="active site" evidence="11">
    <location>
        <position position="21"/>
    </location>
</feature>
<evidence type="ECO:0000256" key="7">
    <source>
        <dbReference type="ARBA" id="ARBA00022833"/>
    </source>
</evidence>
<evidence type="ECO:0000256" key="11">
    <source>
        <dbReference type="PROSITE-ProRule" id="PRU00520"/>
    </source>
</evidence>
<dbReference type="SUPFAM" id="SSF54975">
    <property type="entry name" value="Acylphosphatase/BLUF domain-like"/>
    <property type="match status" value="1"/>
</dbReference>
<dbReference type="InterPro" id="IPR011125">
    <property type="entry name" value="Znf_HypF"/>
</dbReference>
<evidence type="ECO:0000256" key="6">
    <source>
        <dbReference type="ARBA" id="ARBA00022771"/>
    </source>
</evidence>
<proteinExistence type="inferred from homology"/>
<dbReference type="InterPro" id="IPR001792">
    <property type="entry name" value="Acylphosphatase-like_dom"/>
</dbReference>
<dbReference type="Pfam" id="PF22521">
    <property type="entry name" value="HypF_C_2"/>
    <property type="match status" value="1"/>
</dbReference>
<evidence type="ECO:0000256" key="10">
    <source>
        <dbReference type="PIRNR" id="PIRNR006256"/>
    </source>
</evidence>
<gene>
    <name evidence="14" type="ORF">BKP35_01935</name>
</gene>
<dbReference type="InterPro" id="IPR004421">
    <property type="entry name" value="Carbamoyltransferase_HypF"/>
</dbReference>
<dbReference type="GO" id="GO:0016874">
    <property type="term" value="F:ligase activity"/>
    <property type="evidence" value="ECO:0007669"/>
    <property type="project" value="UniProtKB-UniRule"/>
</dbReference>
<dbReference type="Pfam" id="PF17788">
    <property type="entry name" value="HypF_C"/>
    <property type="match status" value="1"/>
</dbReference>
<keyword evidence="7" id="KW-0862">Zinc</keyword>
<evidence type="ECO:0000256" key="5">
    <source>
        <dbReference type="ARBA" id="ARBA00022723"/>
    </source>
</evidence>
<keyword evidence="6" id="KW-0863">Zinc-finger</keyword>
<dbReference type="GO" id="GO:0003725">
    <property type="term" value="F:double-stranded RNA binding"/>
    <property type="evidence" value="ECO:0007669"/>
    <property type="project" value="InterPro"/>
</dbReference>
<dbReference type="OrthoDB" id="9808093at2"/>
<dbReference type="Gene3D" id="3.30.110.120">
    <property type="match status" value="1"/>
</dbReference>
<dbReference type="PANTHER" id="PTHR42959">
    <property type="entry name" value="CARBAMOYLTRANSFERASE"/>
    <property type="match status" value="1"/>
</dbReference>
<comment type="similarity">
    <text evidence="3 10">Belongs to the carbamoyltransferase HypF family.</text>
</comment>
<dbReference type="Gene3D" id="3.30.420.360">
    <property type="match status" value="1"/>
</dbReference>
<dbReference type="InterPro" id="IPR006070">
    <property type="entry name" value="Sua5-like_dom"/>
</dbReference>
<dbReference type="PROSITE" id="PS00150">
    <property type="entry name" value="ACYLPHOSPHATASE_1"/>
    <property type="match status" value="1"/>
</dbReference>
<dbReference type="GO" id="GO:0003998">
    <property type="term" value="F:acylphosphatase activity"/>
    <property type="evidence" value="ECO:0007669"/>
    <property type="project" value="UniProtKB-EC"/>
</dbReference>
<evidence type="ECO:0000256" key="3">
    <source>
        <dbReference type="ARBA" id="ARBA00008097"/>
    </source>
</evidence>
<comment type="pathway">
    <text evidence="1">Protein modification; [NiFe] hydrogenase maturation.</text>
</comment>
<dbReference type="PANTHER" id="PTHR42959:SF1">
    <property type="entry name" value="CARBAMOYLTRANSFERASE HYPF"/>
    <property type="match status" value="1"/>
</dbReference>
<feature type="domain" description="YrdC-like" evidence="13">
    <location>
        <begin position="204"/>
        <end position="390"/>
    </location>
</feature>
<dbReference type="PROSITE" id="PS51160">
    <property type="entry name" value="ACYLPHOSPHATASE_3"/>
    <property type="match status" value="1"/>
</dbReference>
<dbReference type="PIRSF" id="PIRSF006256">
    <property type="entry name" value="CMPcnvr_hdrg_mat"/>
    <property type="match status" value="1"/>
</dbReference>
<keyword evidence="5" id="KW-0479">Metal-binding</keyword>
<evidence type="ECO:0000259" key="12">
    <source>
        <dbReference type="PROSITE" id="PS51160"/>
    </source>
</evidence>
<evidence type="ECO:0000313" key="15">
    <source>
        <dbReference type="Proteomes" id="UP000180098"/>
    </source>
</evidence>
<evidence type="ECO:0000313" key="14">
    <source>
        <dbReference type="EMBL" id="OIJ15775.1"/>
    </source>
</evidence>
<dbReference type="EC" id="6.2.-.-" evidence="10"/>
<evidence type="ECO:0000256" key="9">
    <source>
        <dbReference type="ARBA" id="ARBA00048220"/>
    </source>
</evidence>
<evidence type="ECO:0000256" key="4">
    <source>
        <dbReference type="ARBA" id="ARBA00022598"/>
    </source>
</evidence>
<dbReference type="EMBL" id="MLQQ01000001">
    <property type="protein sequence ID" value="OIJ15775.1"/>
    <property type="molecule type" value="Genomic_DNA"/>
</dbReference>
<evidence type="ECO:0000256" key="1">
    <source>
        <dbReference type="ARBA" id="ARBA00004711"/>
    </source>
</evidence>
<organism evidence="14 15">
    <name type="scientific">Anaerobacillus arseniciselenatis</name>
    <dbReference type="NCBI Taxonomy" id="85682"/>
    <lineage>
        <taxon>Bacteria</taxon>
        <taxon>Bacillati</taxon>
        <taxon>Bacillota</taxon>
        <taxon>Bacilli</taxon>
        <taxon>Bacillales</taxon>
        <taxon>Bacillaceae</taxon>
        <taxon>Anaerobacillus</taxon>
    </lineage>
</organism>
<feature type="domain" description="Acylphosphatase-like" evidence="12">
    <location>
        <begin position="6"/>
        <end position="93"/>
    </location>
</feature>
<protein>
    <recommendedName>
        <fullName evidence="10">Carbamoyltransferase</fullName>
        <ecNumber evidence="10">6.2.-.-</ecNumber>
    </recommendedName>
</protein>
<dbReference type="InterPro" id="IPR055128">
    <property type="entry name" value="HypF_C_2"/>
</dbReference>
<keyword evidence="4" id="KW-0436">Ligase</keyword>
<accession>A0A1S2LWP6</accession>
<dbReference type="InterPro" id="IPR017945">
    <property type="entry name" value="DHBP_synth_RibB-like_a/b_dom"/>
</dbReference>
<evidence type="ECO:0000259" key="13">
    <source>
        <dbReference type="PROSITE" id="PS51163"/>
    </source>
</evidence>
<dbReference type="RefSeq" id="WP_071311700.1">
    <property type="nucleotide sequence ID" value="NZ_MLQQ01000001.1"/>
</dbReference>
<sequence>MKLDKAVKIVVKGRVQGVGFRPFVFSIAKKYSIKGTVQNNMDGVNIVAEGTAANLHSFIEQLQNNQPRLARIDHVQVEATAMFENYQTFTIIESDRKGKSSLVIPVDASVCPACIAEMTDESDFRYNYPFINCTECGPRYTIIKALPYDRPFTTMEKFKMCPDCKEEYEDPLDRRHHAQPIACPSCGPKLSLLSMEGTVVTTGESALEQCKCLLAKGAIVAIKGIGGFHLACDATNETAVRELRNRKKRPKRPLAVMANERNTIEEITNLSEAEKHLLDSPESPIVVVKKNNHQLIPECVAPGMKTIGVMLPYTPLHKLLFMKADYEVLIMTSANPSGLPMLYQDNEIFSYLRGIADFILTSDREIEHPLDDSVVQIVNNELQFFRRARGYVPDPFFIDTNINGIVALGPQQKNTFAIGRGEQIFIGPHIGDMGSVEVTDHFLHELKHLMKWVGIKHEVIAVDKHPNYETTSLASEMECNRIIKVQHHHAHHVSCMVDNQIKEACFGIILDGTGYGDDGNIWGFELLYGDALSYERLGHMSYYPLPGGEKAVKEPWRNAISLVLSHCEGGLCHLQKLFPYKKSEIETIQRMLKQNLNSPLAGTCGRLFDAVSALLKICDISTHDGEAAIRLSELTDETEWVNDYYQFSVIENGGLLEISLKEMVVELLEDIQKRTEQKRIVQKFHRTIVEMCLGLLMKAFEQRPYLNKQVVLSGGSFHNRFLFYHLVRLLKENGFEVFTHKKVPCNDGGVSLGQLVIASAQTTNKKGE</sequence>